<sequence>MLIKWAALVLRLHASIIFLIAAALIIQPIKVLTYLGVVSQLENSQFSWLVRCIGIVLLIPALLAPLVAAFAGERGLRQACSGMGFIHCGLAAWLLLSPTLTGLGKWSSASLSLIIGAAYFLVLRGRRRNR</sequence>
<protein>
    <submittedName>
        <fullName evidence="2">Unannotated protein</fullName>
    </submittedName>
</protein>
<reference evidence="2" key="1">
    <citation type="submission" date="2020-05" db="EMBL/GenBank/DDBJ databases">
        <authorList>
            <person name="Chiriac C."/>
            <person name="Salcher M."/>
            <person name="Ghai R."/>
            <person name="Kavagutti S V."/>
        </authorList>
    </citation>
    <scope>NUCLEOTIDE SEQUENCE</scope>
</reference>
<feature type="transmembrane region" description="Helical" evidence="1">
    <location>
        <begin position="106"/>
        <end position="123"/>
    </location>
</feature>
<gene>
    <name evidence="2" type="ORF">UFOPK2254_00862</name>
</gene>
<feature type="transmembrane region" description="Helical" evidence="1">
    <location>
        <begin position="12"/>
        <end position="36"/>
    </location>
</feature>
<evidence type="ECO:0000256" key="1">
    <source>
        <dbReference type="SAM" id="Phobius"/>
    </source>
</evidence>
<accession>A0A6J6LQV2</accession>
<keyword evidence="1" id="KW-0472">Membrane</keyword>
<proteinExistence type="predicted"/>
<organism evidence="2">
    <name type="scientific">freshwater metagenome</name>
    <dbReference type="NCBI Taxonomy" id="449393"/>
    <lineage>
        <taxon>unclassified sequences</taxon>
        <taxon>metagenomes</taxon>
        <taxon>ecological metagenomes</taxon>
    </lineage>
</organism>
<name>A0A6J6LQV2_9ZZZZ</name>
<dbReference type="AlphaFoldDB" id="A0A6J6LQV2"/>
<evidence type="ECO:0000313" key="2">
    <source>
        <dbReference type="EMBL" id="CAB4662914.1"/>
    </source>
</evidence>
<dbReference type="EMBL" id="CAEZWO010000078">
    <property type="protein sequence ID" value="CAB4662914.1"/>
    <property type="molecule type" value="Genomic_DNA"/>
</dbReference>
<keyword evidence="1" id="KW-0812">Transmembrane</keyword>
<keyword evidence="1" id="KW-1133">Transmembrane helix</keyword>
<feature type="transmembrane region" description="Helical" evidence="1">
    <location>
        <begin position="83"/>
        <end position="100"/>
    </location>
</feature>
<feature type="transmembrane region" description="Helical" evidence="1">
    <location>
        <begin position="48"/>
        <end position="71"/>
    </location>
</feature>